<accession>A0A4R7BNQ3</accession>
<dbReference type="AlphaFoldDB" id="A0A4R7BNQ3"/>
<keyword evidence="3" id="KW-1185">Reference proteome</keyword>
<dbReference type="Gene3D" id="3.40.190.150">
    <property type="entry name" value="Bordetella uptake gene, domain 1"/>
    <property type="match status" value="1"/>
</dbReference>
<dbReference type="Gene3D" id="3.40.190.10">
    <property type="entry name" value="Periplasmic binding protein-like II"/>
    <property type="match status" value="1"/>
</dbReference>
<name>A0A4R7BNQ3_9HYPH</name>
<gene>
    <name evidence="2" type="ORF">EV668_4250</name>
</gene>
<evidence type="ECO:0000313" key="2">
    <source>
        <dbReference type="EMBL" id="TDR87170.1"/>
    </source>
</evidence>
<dbReference type="CDD" id="cd07012">
    <property type="entry name" value="PBP2_Bug_TTT"/>
    <property type="match status" value="1"/>
</dbReference>
<comment type="caution">
    <text evidence="2">The sequence shown here is derived from an EMBL/GenBank/DDBJ whole genome shotgun (WGS) entry which is preliminary data.</text>
</comment>
<dbReference type="SUPFAM" id="SSF53850">
    <property type="entry name" value="Periplasmic binding protein-like II"/>
    <property type="match status" value="1"/>
</dbReference>
<dbReference type="PIRSF" id="PIRSF017082">
    <property type="entry name" value="YflP"/>
    <property type="match status" value="1"/>
</dbReference>
<dbReference type="InterPro" id="IPR005064">
    <property type="entry name" value="BUG"/>
</dbReference>
<dbReference type="Proteomes" id="UP000295122">
    <property type="component" value="Unassembled WGS sequence"/>
</dbReference>
<dbReference type="PANTHER" id="PTHR42928:SF5">
    <property type="entry name" value="BLR1237 PROTEIN"/>
    <property type="match status" value="1"/>
</dbReference>
<dbReference type="PANTHER" id="PTHR42928">
    <property type="entry name" value="TRICARBOXYLATE-BINDING PROTEIN"/>
    <property type="match status" value="1"/>
</dbReference>
<dbReference type="EMBL" id="SNZR01000016">
    <property type="protein sequence ID" value="TDR87170.1"/>
    <property type="molecule type" value="Genomic_DNA"/>
</dbReference>
<reference evidence="2 3" key="1">
    <citation type="submission" date="2019-03" db="EMBL/GenBank/DDBJ databases">
        <title>Genomic Encyclopedia of Type Strains, Phase IV (KMG-IV): sequencing the most valuable type-strain genomes for metagenomic binning, comparative biology and taxonomic classification.</title>
        <authorList>
            <person name="Goeker M."/>
        </authorList>
    </citation>
    <scope>NUCLEOTIDE SEQUENCE [LARGE SCALE GENOMIC DNA]</scope>
    <source>
        <strain evidence="2 3">DSM 25903</strain>
    </source>
</reference>
<evidence type="ECO:0000313" key="3">
    <source>
        <dbReference type="Proteomes" id="UP000295122"/>
    </source>
</evidence>
<evidence type="ECO:0000256" key="1">
    <source>
        <dbReference type="ARBA" id="ARBA00006987"/>
    </source>
</evidence>
<organism evidence="2 3">
    <name type="scientific">Enterovirga rhinocerotis</name>
    <dbReference type="NCBI Taxonomy" id="1339210"/>
    <lineage>
        <taxon>Bacteria</taxon>
        <taxon>Pseudomonadati</taxon>
        <taxon>Pseudomonadota</taxon>
        <taxon>Alphaproteobacteria</taxon>
        <taxon>Hyphomicrobiales</taxon>
        <taxon>Methylobacteriaceae</taxon>
        <taxon>Enterovirga</taxon>
    </lineage>
</organism>
<dbReference type="RefSeq" id="WP_133773862.1">
    <property type="nucleotide sequence ID" value="NZ_SNZR01000016.1"/>
</dbReference>
<keyword evidence="2" id="KW-0675">Receptor</keyword>
<protein>
    <submittedName>
        <fullName evidence="2">Tripartite-type tricarboxylate transporter receptor subunit TctC</fullName>
    </submittedName>
</protein>
<dbReference type="Pfam" id="PF03401">
    <property type="entry name" value="TctC"/>
    <property type="match status" value="1"/>
</dbReference>
<proteinExistence type="inferred from homology"/>
<comment type="similarity">
    <text evidence="1">Belongs to the UPF0065 (bug) family.</text>
</comment>
<dbReference type="OrthoDB" id="8443386at2"/>
<sequence>MRLDRRSLLAGGAASIALGRPASAQGWPARPVTIIVPYTAGGTTDLFGRIFGQALQEKTGNPFIVENRAGAGGTVGAAFAAKAPPDGYTLFVGTVATQATAPYVFKKLAYDAEKDFAPISLFATLPNMLVVTPKMPVKTLADFVAHAKANDGKLSFGSSGAGSSNHLTAELLAKLTGVRLVHVPYRSSGDIMNALAGGHVDLAFDNITLAWPQAQGGKVTALAVTTKDRSPTAPDVPAMAETFPGFDIGSWHGLYAPAGTPKEIVDRLAADVRQVFSSESVKKRLFDIGAVARPMSPADFAAFGKAERAKYQDLIRQIGLEPV</sequence>
<dbReference type="InterPro" id="IPR042100">
    <property type="entry name" value="Bug_dom1"/>
</dbReference>